<evidence type="ECO:0000256" key="9">
    <source>
        <dbReference type="ARBA" id="ARBA00022840"/>
    </source>
</evidence>
<evidence type="ECO:0000256" key="12">
    <source>
        <dbReference type="ARBA" id="ARBA00023146"/>
    </source>
</evidence>
<dbReference type="InterPro" id="IPR002318">
    <property type="entry name" value="Ala-tRNA-lgiase_IIc"/>
</dbReference>
<proteinExistence type="inferred from homology"/>
<evidence type="ECO:0000256" key="8">
    <source>
        <dbReference type="ARBA" id="ARBA00022833"/>
    </source>
</evidence>
<dbReference type="STRING" id="307972.A0A2G8KES5"/>
<organism evidence="16 17">
    <name type="scientific">Stichopus japonicus</name>
    <name type="common">Sea cucumber</name>
    <dbReference type="NCBI Taxonomy" id="307972"/>
    <lineage>
        <taxon>Eukaryota</taxon>
        <taxon>Metazoa</taxon>
        <taxon>Echinodermata</taxon>
        <taxon>Eleutherozoa</taxon>
        <taxon>Echinozoa</taxon>
        <taxon>Holothuroidea</taxon>
        <taxon>Aspidochirotacea</taxon>
        <taxon>Aspidochirotida</taxon>
        <taxon>Stichopodidae</taxon>
        <taxon>Apostichopus</taxon>
    </lineage>
</organism>
<keyword evidence="5 14" id="KW-0436">Ligase</keyword>
<dbReference type="GO" id="GO:0002161">
    <property type="term" value="F:aminoacyl-tRNA deacylase activity"/>
    <property type="evidence" value="ECO:0007669"/>
    <property type="project" value="TreeGrafter"/>
</dbReference>
<evidence type="ECO:0000256" key="10">
    <source>
        <dbReference type="ARBA" id="ARBA00022884"/>
    </source>
</evidence>
<evidence type="ECO:0000256" key="6">
    <source>
        <dbReference type="ARBA" id="ARBA00022723"/>
    </source>
</evidence>
<dbReference type="NCBIfam" id="TIGR00344">
    <property type="entry name" value="alaS"/>
    <property type="match status" value="1"/>
</dbReference>
<comment type="similarity">
    <text evidence="1">Belongs to the class-II aminoacyl-tRNA synthetase family. Alax-L subfamily.</text>
</comment>
<keyword evidence="10 14" id="KW-0694">RNA-binding</keyword>
<dbReference type="InterPro" id="IPR023033">
    <property type="entry name" value="Ala_tRNA_ligase_euk/bac"/>
</dbReference>
<evidence type="ECO:0000256" key="14">
    <source>
        <dbReference type="HAMAP-Rule" id="MF_03133"/>
    </source>
</evidence>
<dbReference type="PANTHER" id="PTHR11777:SF9">
    <property type="entry name" value="ALANINE--TRNA LIGASE, CYTOPLASMIC"/>
    <property type="match status" value="1"/>
</dbReference>
<keyword evidence="7 14" id="KW-0547">Nucleotide-binding</keyword>
<dbReference type="Gene3D" id="3.10.310.40">
    <property type="match status" value="1"/>
</dbReference>
<feature type="binding site" evidence="14">
    <location>
        <position position="602"/>
    </location>
    <ligand>
        <name>Zn(2+)</name>
        <dbReference type="ChEBI" id="CHEBI:29105"/>
    </ligand>
</feature>
<reference evidence="16 17" key="1">
    <citation type="journal article" date="2017" name="PLoS Biol.">
        <title>The sea cucumber genome provides insights into morphological evolution and visceral regeneration.</title>
        <authorList>
            <person name="Zhang X."/>
            <person name="Sun L."/>
            <person name="Yuan J."/>
            <person name="Sun Y."/>
            <person name="Gao Y."/>
            <person name="Zhang L."/>
            <person name="Li S."/>
            <person name="Dai H."/>
            <person name="Hamel J.F."/>
            <person name="Liu C."/>
            <person name="Yu Y."/>
            <person name="Liu S."/>
            <person name="Lin W."/>
            <person name="Guo K."/>
            <person name="Jin S."/>
            <person name="Xu P."/>
            <person name="Storey K.B."/>
            <person name="Huan P."/>
            <person name="Zhang T."/>
            <person name="Zhou Y."/>
            <person name="Zhang J."/>
            <person name="Lin C."/>
            <person name="Li X."/>
            <person name="Xing L."/>
            <person name="Huo D."/>
            <person name="Sun M."/>
            <person name="Wang L."/>
            <person name="Mercier A."/>
            <person name="Li F."/>
            <person name="Yang H."/>
            <person name="Xiang J."/>
        </authorList>
    </citation>
    <scope>NUCLEOTIDE SEQUENCE [LARGE SCALE GENOMIC DNA]</scope>
    <source>
        <strain evidence="16">Shaxun</strain>
        <tissue evidence="16">Muscle</tissue>
    </source>
</reference>
<evidence type="ECO:0000259" key="15">
    <source>
        <dbReference type="PROSITE" id="PS50860"/>
    </source>
</evidence>
<dbReference type="SUPFAM" id="SSF50447">
    <property type="entry name" value="Translation proteins"/>
    <property type="match status" value="1"/>
</dbReference>
<dbReference type="SUPFAM" id="SSF55681">
    <property type="entry name" value="Class II aaRS and biotin synthetases"/>
    <property type="match status" value="1"/>
</dbReference>
<protein>
    <recommendedName>
        <fullName evidence="3">Alanine--tRNA ligase</fullName>
        <ecNumber evidence="2">6.1.1.7</ecNumber>
    </recommendedName>
</protein>
<dbReference type="InterPro" id="IPR018162">
    <property type="entry name" value="Ala-tRNA-ligase_IIc_anticod-bd"/>
</dbReference>
<gene>
    <name evidence="16" type="ORF">BSL78_16655</name>
</gene>
<comment type="catalytic activity">
    <reaction evidence="13 14">
        <text>tRNA(Ala) + L-alanine + ATP = L-alanyl-tRNA(Ala) + AMP + diphosphate</text>
        <dbReference type="Rhea" id="RHEA:12540"/>
        <dbReference type="Rhea" id="RHEA-COMP:9657"/>
        <dbReference type="Rhea" id="RHEA-COMP:9923"/>
        <dbReference type="ChEBI" id="CHEBI:30616"/>
        <dbReference type="ChEBI" id="CHEBI:33019"/>
        <dbReference type="ChEBI" id="CHEBI:57972"/>
        <dbReference type="ChEBI" id="CHEBI:78442"/>
        <dbReference type="ChEBI" id="CHEBI:78497"/>
        <dbReference type="ChEBI" id="CHEBI:456215"/>
        <dbReference type="EC" id="6.1.1.7"/>
    </reaction>
</comment>
<dbReference type="Proteomes" id="UP000230750">
    <property type="component" value="Unassembled WGS sequence"/>
</dbReference>
<dbReference type="GO" id="GO:0000049">
    <property type="term" value="F:tRNA binding"/>
    <property type="evidence" value="ECO:0007669"/>
    <property type="project" value="UniProtKB-KW"/>
</dbReference>
<dbReference type="FunFam" id="3.30.980.10:FF:000004">
    <property type="entry name" value="Alanine--tRNA ligase, cytoplasmic"/>
    <property type="match status" value="1"/>
</dbReference>
<keyword evidence="6 14" id="KW-0479">Metal-binding</keyword>
<dbReference type="InterPro" id="IPR018164">
    <property type="entry name" value="Ala-tRNA-synth_IIc_N"/>
</dbReference>
<dbReference type="SUPFAM" id="SSF55186">
    <property type="entry name" value="ThrRS/AlaRS common domain"/>
    <property type="match status" value="1"/>
</dbReference>
<dbReference type="GO" id="GO:0006419">
    <property type="term" value="P:alanyl-tRNA aminoacylation"/>
    <property type="evidence" value="ECO:0007669"/>
    <property type="project" value="InterPro"/>
</dbReference>
<evidence type="ECO:0000256" key="11">
    <source>
        <dbReference type="ARBA" id="ARBA00022917"/>
    </source>
</evidence>
<feature type="binding site" evidence="14">
    <location>
        <position position="606"/>
    </location>
    <ligand>
        <name>Zn(2+)</name>
        <dbReference type="ChEBI" id="CHEBI:29105"/>
    </ligand>
</feature>
<evidence type="ECO:0000256" key="13">
    <source>
        <dbReference type="ARBA" id="ARBA00048300"/>
    </source>
</evidence>
<evidence type="ECO:0000256" key="7">
    <source>
        <dbReference type="ARBA" id="ARBA00022741"/>
    </source>
</evidence>
<dbReference type="GO" id="GO:0008270">
    <property type="term" value="F:zinc ion binding"/>
    <property type="evidence" value="ECO:0007669"/>
    <property type="project" value="UniProtKB-UniRule"/>
</dbReference>
<keyword evidence="9 14" id="KW-0067">ATP-binding</keyword>
<dbReference type="Gene3D" id="2.40.30.130">
    <property type="match status" value="1"/>
</dbReference>
<evidence type="ECO:0000256" key="5">
    <source>
        <dbReference type="ARBA" id="ARBA00022598"/>
    </source>
</evidence>
<keyword evidence="8 14" id="KW-0862">Zinc</keyword>
<dbReference type="PANTHER" id="PTHR11777">
    <property type="entry name" value="ALANYL-TRNA SYNTHETASE"/>
    <property type="match status" value="1"/>
</dbReference>
<dbReference type="HAMAP" id="MF_00036_B">
    <property type="entry name" value="Ala_tRNA_synth_B"/>
    <property type="match status" value="1"/>
</dbReference>
<feature type="binding site" evidence="14">
    <location>
        <position position="719"/>
    </location>
    <ligand>
        <name>Zn(2+)</name>
        <dbReference type="ChEBI" id="CHEBI:29105"/>
    </ligand>
</feature>
<dbReference type="Pfam" id="PF07973">
    <property type="entry name" value="tRNA_SAD"/>
    <property type="match status" value="1"/>
</dbReference>
<dbReference type="SUPFAM" id="SSF101353">
    <property type="entry name" value="Putative anticodon-binding domain of alanyl-tRNA synthetase (AlaRS)"/>
    <property type="match status" value="1"/>
</dbReference>
<dbReference type="PRINTS" id="PR00980">
    <property type="entry name" value="TRNASYNTHALA"/>
</dbReference>
<evidence type="ECO:0000313" key="16">
    <source>
        <dbReference type="EMBL" id="PIK46469.1"/>
    </source>
</evidence>
<dbReference type="Pfam" id="PF01411">
    <property type="entry name" value="tRNA-synt_2c"/>
    <property type="match status" value="1"/>
</dbReference>
<dbReference type="GO" id="GO:0005739">
    <property type="term" value="C:mitochondrion"/>
    <property type="evidence" value="ECO:0007669"/>
    <property type="project" value="TreeGrafter"/>
</dbReference>
<dbReference type="OrthoDB" id="2423964at2759"/>
<comment type="function">
    <text evidence="14">Catalyzes the attachment of alanine to tRNA(Ala) in a two-step reaction: alanine is first activated by ATP to form Ala-AMP and then transferred to the acceptor end of tRNA(Ala). Also edits incorrectly charged tRNA(Ala) via its editing domain.</text>
</comment>
<evidence type="ECO:0000256" key="1">
    <source>
        <dbReference type="ARBA" id="ARBA00008429"/>
    </source>
</evidence>
<dbReference type="Gene3D" id="3.30.980.10">
    <property type="entry name" value="Threonyl-trna Synthetase, Chain A, domain 2"/>
    <property type="match status" value="1"/>
</dbReference>
<keyword evidence="4 14" id="KW-0820">tRNA-binding</keyword>
<feature type="domain" description="Alanyl-transfer RNA synthetases family profile" evidence="15">
    <location>
        <begin position="42"/>
        <end position="762"/>
    </location>
</feature>
<feature type="binding site" evidence="14">
    <location>
        <position position="723"/>
    </location>
    <ligand>
        <name>Zn(2+)</name>
        <dbReference type="ChEBI" id="CHEBI:29105"/>
    </ligand>
</feature>
<comment type="subunit">
    <text evidence="14">Monomer.</text>
</comment>
<dbReference type="Gene3D" id="3.30.930.10">
    <property type="entry name" value="Bira Bifunctional Protein, Domain 2"/>
    <property type="match status" value="1"/>
</dbReference>
<comment type="cofactor">
    <cofactor evidence="14">
        <name>Zn(2+)</name>
        <dbReference type="ChEBI" id="CHEBI:29105"/>
    </cofactor>
    <text evidence="14">Binds 1 zinc ion per subunit.</text>
</comment>
<dbReference type="InterPro" id="IPR045864">
    <property type="entry name" value="aa-tRNA-synth_II/BPL/LPL"/>
</dbReference>
<dbReference type="SMART" id="SM00863">
    <property type="entry name" value="tRNA_SAD"/>
    <property type="match status" value="1"/>
</dbReference>
<keyword evidence="11 14" id="KW-0648">Protein biosynthesis</keyword>
<dbReference type="InterPro" id="IPR012947">
    <property type="entry name" value="tRNA_SAD"/>
</dbReference>
<dbReference type="InterPro" id="IPR018163">
    <property type="entry name" value="Thr/Ala-tRNA-synth_IIc_edit"/>
</dbReference>
<evidence type="ECO:0000256" key="4">
    <source>
        <dbReference type="ARBA" id="ARBA00022555"/>
    </source>
</evidence>
<dbReference type="InterPro" id="IPR009000">
    <property type="entry name" value="Transl_B-barrel_sf"/>
</dbReference>
<keyword evidence="12 14" id="KW-0030">Aminoacyl-tRNA synthetase</keyword>
<dbReference type="CDD" id="cd00673">
    <property type="entry name" value="AlaRS_core"/>
    <property type="match status" value="1"/>
</dbReference>
<dbReference type="FunFam" id="3.30.930.10:FF:000011">
    <property type="entry name" value="Alanine--tRNA ligase, cytoplasmic"/>
    <property type="match status" value="1"/>
</dbReference>
<sequence>MDCNNRYGKLSKAPRKKFLLPPLQLFVSSAAAAEHRFFGTFASTQDIRKTFIEYFTSNHNHTFVPSSSVLPMEDSSLLFTNAGMNQFKDIIQGTSDPRLPQSGYKRVVNSQKCIRAGGKHNDLEDVGQDTYHHTFFEMLGNWSFGDYFKHEACSMAWDLLINVYKLPAEKLYVTYFKGDDNLGLPPDQESRDIWLSLGVPAHRVLPFGMKDNFWEMGKEGPCGPCSEIHFNQSDIKEASELVNQDHHDVLEIWNLVFMEHYREPSGLLRNLPLKHVDTGLGLERLVAILQGKKSNYDTDLFQPLMQAIQHYTGARAYSGLMGSCDIDLVDTSYRVIADHIRMLSVAIADGGQPDYYKRGYILKRVIRRALRFAVEKLDSPPGLLSHLVPVVVDSLGVTYPELQRDPNKICYVLDQEEKQFSKTLKKGQKFLLKTFEKLGPEKVLPGDLAWKMYDGFGFPIDLTSMIADEHGVKIDMVGFERTRKRTHKITSHGGIKNTEQTSLFALKHEDIVFLQKSGVTTTKDDHKYNYSTSSSGNMGGQEWDEGWLLKVDEKQALFSVTHTQSYGGYVLHVGEAENSLKVGMEVKLNIDQDRRLAIMKNHTATHILNFALREIIPEAEQRGSLVAPDKLRFDFNAKGPLSRDEVAQLTSMCNDIIQSDLEVFQESLPLSKAQSIPGVRAMFQQAGHDPVYLVSIGQSLQQSGNLPEVDGRIGSVEFCGGTHVINSRHIGQMVISSQKLASGGIRRFTALTGEAAEVVQRKADALSEQVVFNNNQVEDFLQSLTCEDIAMTTLQKALYNLESEVDNVPFDIIHKEQVKNKITALRERLKKHERKMKKVTIFKIIQEVSSHPDFLKHSRIVKLLPDGLEPRDLRSIGTQCQRNKLTSSLLLISRKGDKVHAHCISSREMVDDGFSAIMWAQRAAELFGGTCSGNEHLATITGHYEKNLEDAVKYLS</sequence>
<evidence type="ECO:0000313" key="17">
    <source>
        <dbReference type="Proteomes" id="UP000230750"/>
    </source>
</evidence>
<name>A0A2G8KES5_STIJA</name>
<comment type="domain">
    <text evidence="14">Consists of three domains; the N-terminal catalytic domain, the editing domain and the C-terminal C-Ala domain. The editing domain removes incorrectly charged amino acids, while the C-Ala domain, along with tRNA(Ala), serves as a bridge to cooperatively bring together the editing and aminoacylation centers thus stimulating deacylation of misacylated tRNAs.</text>
</comment>
<dbReference type="EMBL" id="MRZV01000642">
    <property type="protein sequence ID" value="PIK46469.1"/>
    <property type="molecule type" value="Genomic_DNA"/>
</dbReference>
<dbReference type="InterPro" id="IPR050058">
    <property type="entry name" value="Ala-tRNA_ligase"/>
</dbReference>
<evidence type="ECO:0000256" key="3">
    <source>
        <dbReference type="ARBA" id="ARBA00017959"/>
    </source>
</evidence>
<dbReference type="GO" id="GO:0005524">
    <property type="term" value="F:ATP binding"/>
    <property type="evidence" value="ECO:0007669"/>
    <property type="project" value="UniProtKB-UniRule"/>
</dbReference>
<dbReference type="AlphaFoldDB" id="A0A2G8KES5"/>
<dbReference type="InterPro" id="IPR018165">
    <property type="entry name" value="Ala-tRNA-synth_IIc_core"/>
</dbReference>
<keyword evidence="17" id="KW-1185">Reference proteome</keyword>
<evidence type="ECO:0000256" key="2">
    <source>
        <dbReference type="ARBA" id="ARBA00013168"/>
    </source>
</evidence>
<dbReference type="PROSITE" id="PS50860">
    <property type="entry name" value="AA_TRNA_LIGASE_II_ALA"/>
    <property type="match status" value="1"/>
</dbReference>
<dbReference type="EC" id="6.1.1.7" evidence="2"/>
<dbReference type="GO" id="GO:0004813">
    <property type="term" value="F:alanine-tRNA ligase activity"/>
    <property type="evidence" value="ECO:0007669"/>
    <property type="project" value="UniProtKB-UniRule"/>
</dbReference>
<comment type="caution">
    <text evidence="16">The sequence shown here is derived from an EMBL/GenBank/DDBJ whole genome shotgun (WGS) entry which is preliminary data.</text>
</comment>
<accession>A0A2G8KES5</accession>